<evidence type="ECO:0000256" key="14">
    <source>
        <dbReference type="SAM" id="MobiDB-lite"/>
    </source>
</evidence>
<keyword evidence="10" id="KW-0238">DNA-binding</keyword>
<keyword evidence="4" id="KW-0158">Chromosome</keyword>
<evidence type="ECO:0000256" key="1">
    <source>
        <dbReference type="ARBA" id="ARBA00004123"/>
    </source>
</evidence>
<keyword evidence="9" id="KW-0067">ATP-binding</keyword>
<evidence type="ECO:0000256" key="8">
    <source>
        <dbReference type="ARBA" id="ARBA00022806"/>
    </source>
</evidence>
<dbReference type="GO" id="GO:0016787">
    <property type="term" value="F:hydrolase activity"/>
    <property type="evidence" value="ECO:0007669"/>
    <property type="project" value="UniProtKB-KW"/>
</dbReference>
<dbReference type="PANTHER" id="PTHR12604:SF4">
    <property type="entry name" value="X-RAY REPAIR CROSS-COMPLEMENTING PROTEIN 5"/>
    <property type="match status" value="1"/>
</dbReference>
<dbReference type="GO" id="GO:0042162">
    <property type="term" value="F:telomeric DNA binding"/>
    <property type="evidence" value="ECO:0007669"/>
    <property type="project" value="InterPro"/>
</dbReference>
<reference evidence="16" key="1">
    <citation type="submission" date="2020-11" db="EMBL/GenBank/DDBJ databases">
        <authorList>
            <person name="Whiteford S."/>
        </authorList>
    </citation>
    <scope>NUCLEOTIDE SEQUENCE</scope>
</reference>
<dbReference type="FunFam" id="1.10.1600.10:FF:000002">
    <property type="entry name" value="X-ray repair cross-complementing protein 5"/>
    <property type="match status" value="1"/>
</dbReference>
<keyword evidence="6" id="KW-0227">DNA damage</keyword>
<dbReference type="InterPro" id="IPR014893">
    <property type="entry name" value="Ku_PK_bind"/>
</dbReference>
<keyword evidence="11" id="KW-0233">DNA recombination</keyword>
<sequence>MAPTVDNATLIILDIGQHTSASAEKNEKPFFENARQCAMRIIEKNIMIQTRNLVGVILLGANKTKNALAEQCPGAFKRIEMTSELQPPTWQMIRDLPQAATSRKGDWFEALVVAAHHYKDGISGVKINSKKIVLLTNFEAPANVGKNFEEVVEGFKEDELEVFVIGVDIEEQHNKDLQLIRQLVEATNGDTATFSEAFSGWMFHKTRGNKMTPQNFDLSFGPNVKIPISAYIRIRDEAVVKNWQKAIKDPVTATASANEGIQKERKTINTENQKVINPEDIIKGYLYGQKVIPFSDTDKENLYQSGDRSFLIYGFTSANNIQWQNLQGDGTYYVFGRKNDKKAQYAITCLVECLHEKNLVGLARKVHCRNTEPKMFLLAPVFDPNGSVCLSMIRVCYKEEIKNMTFPPTELKKFACSDAQVNAFKELIKSMDLTKAYDESYGDTEAFPVAETVSPAIQYILDCISYRALNPGKPLPQPRDEIMSLFKVPPLIEKQSRDPIEKLKKLFPLHKIEKKVKRRAGAIPSTSVSPTNNATDNKMDVDDVPKVHLPIMKNDEVTCVGTDDPVNDFEKLLGEGKSLVELAPEITEVIEGLVYTNFGGDFSKPLQALKRLRTECVKSEPSHYNNWLLKFKKDLLDRKKDAFLELLSEEGKFISKDENSASTFTQSDEHGDSQMYDNDTIPNSTELAIDTEVNDLFDEM</sequence>
<evidence type="ECO:0000256" key="10">
    <source>
        <dbReference type="ARBA" id="ARBA00023125"/>
    </source>
</evidence>
<dbReference type="InterPro" id="IPR006164">
    <property type="entry name" value="DNA_bd_Ku70/Ku80"/>
</dbReference>
<dbReference type="Pfam" id="PF02735">
    <property type="entry name" value="Ku"/>
    <property type="match status" value="1"/>
</dbReference>
<evidence type="ECO:0000256" key="9">
    <source>
        <dbReference type="ARBA" id="ARBA00022840"/>
    </source>
</evidence>
<feature type="compositionally biased region" description="Polar residues" evidence="14">
    <location>
        <begin position="524"/>
        <end position="536"/>
    </location>
</feature>
<dbReference type="GO" id="GO:0003690">
    <property type="term" value="F:double-stranded DNA binding"/>
    <property type="evidence" value="ECO:0007669"/>
    <property type="project" value="TreeGrafter"/>
</dbReference>
<evidence type="ECO:0000313" key="16">
    <source>
        <dbReference type="EMBL" id="CAG9130656.1"/>
    </source>
</evidence>
<evidence type="ECO:0000256" key="5">
    <source>
        <dbReference type="ARBA" id="ARBA00022741"/>
    </source>
</evidence>
<comment type="caution">
    <text evidence="16">The sequence shown here is derived from an EMBL/GenBank/DDBJ whole genome shotgun (WGS) entry which is preliminary data.</text>
</comment>
<evidence type="ECO:0000256" key="12">
    <source>
        <dbReference type="ARBA" id="ARBA00023204"/>
    </source>
</evidence>
<dbReference type="PANTHER" id="PTHR12604">
    <property type="entry name" value="KU AUTOANTIGEN DNA HELICASE"/>
    <property type="match status" value="1"/>
</dbReference>
<evidence type="ECO:0000313" key="17">
    <source>
        <dbReference type="Proteomes" id="UP000653454"/>
    </source>
</evidence>
<dbReference type="GO" id="GO:0005694">
    <property type="term" value="C:chromosome"/>
    <property type="evidence" value="ECO:0007669"/>
    <property type="project" value="UniProtKB-SubCell"/>
</dbReference>
<accession>A0A8S4FRJ6</accession>
<dbReference type="GO" id="GO:0005524">
    <property type="term" value="F:ATP binding"/>
    <property type="evidence" value="ECO:0007669"/>
    <property type="project" value="UniProtKB-KW"/>
</dbReference>
<evidence type="ECO:0000256" key="11">
    <source>
        <dbReference type="ARBA" id="ARBA00023172"/>
    </source>
</evidence>
<dbReference type="CDD" id="cd00873">
    <property type="entry name" value="KU80"/>
    <property type="match status" value="1"/>
</dbReference>
<dbReference type="GO" id="GO:0004386">
    <property type="term" value="F:helicase activity"/>
    <property type="evidence" value="ECO:0007669"/>
    <property type="project" value="UniProtKB-KW"/>
</dbReference>
<dbReference type="GO" id="GO:0003684">
    <property type="term" value="F:damaged DNA binding"/>
    <property type="evidence" value="ECO:0007669"/>
    <property type="project" value="InterPro"/>
</dbReference>
<evidence type="ECO:0000256" key="3">
    <source>
        <dbReference type="ARBA" id="ARBA00007726"/>
    </source>
</evidence>
<dbReference type="AlphaFoldDB" id="A0A8S4FRJ6"/>
<evidence type="ECO:0000256" key="6">
    <source>
        <dbReference type="ARBA" id="ARBA00022763"/>
    </source>
</evidence>
<dbReference type="Gene3D" id="3.40.50.410">
    <property type="entry name" value="von Willebrand factor, type A domain"/>
    <property type="match status" value="1"/>
</dbReference>
<dbReference type="Gene3D" id="2.40.290.10">
    <property type="match status" value="1"/>
</dbReference>
<keyword evidence="7" id="KW-0378">Hydrolase</keyword>
<evidence type="ECO:0000256" key="13">
    <source>
        <dbReference type="ARBA" id="ARBA00023242"/>
    </source>
</evidence>
<dbReference type="SUPFAM" id="SSF53300">
    <property type="entry name" value="vWA-like"/>
    <property type="match status" value="1"/>
</dbReference>
<protein>
    <submittedName>
        <fullName evidence="16">(diamondback moth) hypothetical protein</fullName>
    </submittedName>
</protein>
<keyword evidence="8" id="KW-0347">Helicase</keyword>
<dbReference type="InterPro" id="IPR036494">
    <property type="entry name" value="Ku_C_sf"/>
</dbReference>
<gene>
    <name evidence="16" type="ORF">PLXY2_LOCUS9982</name>
</gene>
<dbReference type="SUPFAM" id="SSF101420">
    <property type="entry name" value="C-terminal domain of Ku80"/>
    <property type="match status" value="1"/>
</dbReference>
<dbReference type="InterPro" id="IPR024193">
    <property type="entry name" value="Ku80"/>
</dbReference>
<comment type="subcellular location">
    <subcellularLocation>
        <location evidence="2">Chromosome</location>
    </subcellularLocation>
    <subcellularLocation>
        <location evidence="1">Nucleus</location>
    </subcellularLocation>
</comment>
<dbReference type="GO" id="GO:0043564">
    <property type="term" value="C:Ku70:Ku80 complex"/>
    <property type="evidence" value="ECO:0007669"/>
    <property type="project" value="InterPro"/>
</dbReference>
<feature type="domain" description="VWFA" evidence="15">
    <location>
        <begin position="8"/>
        <end position="211"/>
    </location>
</feature>
<keyword evidence="5" id="KW-0547">Nucleotide-binding</keyword>
<evidence type="ECO:0000256" key="2">
    <source>
        <dbReference type="ARBA" id="ARBA00004286"/>
    </source>
</evidence>
<dbReference type="Pfam" id="PF03731">
    <property type="entry name" value="Ku_N"/>
    <property type="match status" value="1"/>
</dbReference>
<feature type="region of interest" description="Disordered" evidence="14">
    <location>
        <begin position="658"/>
        <end position="682"/>
    </location>
</feature>
<keyword evidence="13" id="KW-0539">Nucleus</keyword>
<evidence type="ECO:0000256" key="4">
    <source>
        <dbReference type="ARBA" id="ARBA00022454"/>
    </source>
</evidence>
<dbReference type="InterPro" id="IPR005161">
    <property type="entry name" value="Ku_N"/>
</dbReference>
<dbReference type="InterPro" id="IPR002035">
    <property type="entry name" value="VWF_A"/>
</dbReference>
<dbReference type="GO" id="GO:0000723">
    <property type="term" value="P:telomere maintenance"/>
    <property type="evidence" value="ECO:0007669"/>
    <property type="project" value="InterPro"/>
</dbReference>
<dbReference type="Proteomes" id="UP000653454">
    <property type="component" value="Unassembled WGS sequence"/>
</dbReference>
<dbReference type="Gene3D" id="1.10.1600.10">
    <property type="match status" value="1"/>
</dbReference>
<comment type="similarity">
    <text evidence="3">Belongs to the ku80 family.</text>
</comment>
<dbReference type="SUPFAM" id="SSF100939">
    <property type="entry name" value="SPOC domain-like"/>
    <property type="match status" value="1"/>
</dbReference>
<name>A0A8S4FRJ6_PLUXY</name>
<keyword evidence="12" id="KW-0234">DNA repair</keyword>
<evidence type="ECO:0000256" key="7">
    <source>
        <dbReference type="ARBA" id="ARBA00022801"/>
    </source>
</evidence>
<feature type="region of interest" description="Disordered" evidence="14">
    <location>
        <begin position="520"/>
        <end position="540"/>
    </location>
</feature>
<dbReference type="EMBL" id="CAJHNJ030000042">
    <property type="protein sequence ID" value="CAG9130656.1"/>
    <property type="molecule type" value="Genomic_DNA"/>
</dbReference>
<dbReference type="InterPro" id="IPR016194">
    <property type="entry name" value="SPOC-like_C_dom_sf"/>
</dbReference>
<dbReference type="SMART" id="SM00559">
    <property type="entry name" value="Ku78"/>
    <property type="match status" value="1"/>
</dbReference>
<organism evidence="16 17">
    <name type="scientific">Plutella xylostella</name>
    <name type="common">Diamondback moth</name>
    <name type="synonym">Plutella maculipennis</name>
    <dbReference type="NCBI Taxonomy" id="51655"/>
    <lineage>
        <taxon>Eukaryota</taxon>
        <taxon>Metazoa</taxon>
        <taxon>Ecdysozoa</taxon>
        <taxon>Arthropoda</taxon>
        <taxon>Hexapoda</taxon>
        <taxon>Insecta</taxon>
        <taxon>Pterygota</taxon>
        <taxon>Neoptera</taxon>
        <taxon>Endopterygota</taxon>
        <taxon>Lepidoptera</taxon>
        <taxon>Glossata</taxon>
        <taxon>Ditrysia</taxon>
        <taxon>Yponomeutoidea</taxon>
        <taxon>Plutellidae</taxon>
        <taxon>Plutella</taxon>
    </lineage>
</organism>
<dbReference type="GO" id="GO:0006310">
    <property type="term" value="P:DNA recombination"/>
    <property type="evidence" value="ECO:0007669"/>
    <property type="project" value="UniProtKB-KW"/>
</dbReference>
<proteinExistence type="inferred from homology"/>
<dbReference type="InterPro" id="IPR036465">
    <property type="entry name" value="vWFA_dom_sf"/>
</dbReference>
<dbReference type="PROSITE" id="PS50234">
    <property type="entry name" value="VWFA"/>
    <property type="match status" value="1"/>
</dbReference>
<dbReference type="Pfam" id="PF08785">
    <property type="entry name" value="Ku_PK_bind"/>
    <property type="match status" value="1"/>
</dbReference>
<keyword evidence="17" id="KW-1185">Reference proteome</keyword>
<evidence type="ECO:0000259" key="15">
    <source>
        <dbReference type="PROSITE" id="PS50234"/>
    </source>
</evidence>
<dbReference type="Gene3D" id="1.25.40.240">
    <property type="entry name" value="Ku, C-terminal domain"/>
    <property type="match status" value="1"/>
</dbReference>
<dbReference type="GO" id="GO:0006303">
    <property type="term" value="P:double-strand break repair via nonhomologous end joining"/>
    <property type="evidence" value="ECO:0007669"/>
    <property type="project" value="InterPro"/>
</dbReference>